<dbReference type="InterPro" id="IPR047794">
    <property type="entry name" value="C45_proenzyme-like"/>
</dbReference>
<dbReference type="AlphaFoldDB" id="A0A0M0K851"/>
<feature type="domain" description="Peptidase C45 hydrolase" evidence="1">
    <location>
        <begin position="232"/>
        <end position="422"/>
    </location>
</feature>
<dbReference type="EMBL" id="JWZX01001017">
    <property type="protein sequence ID" value="KOO34995.1"/>
    <property type="molecule type" value="Genomic_DNA"/>
</dbReference>
<dbReference type="PANTHER" id="PTHR35190:SF1">
    <property type="entry name" value="PEPTIDASE C45 HYDROLASE DOMAIN-CONTAINING PROTEIN"/>
    <property type="match status" value="1"/>
</dbReference>
<evidence type="ECO:0000313" key="3">
    <source>
        <dbReference type="Proteomes" id="UP000037460"/>
    </source>
</evidence>
<comment type="caution">
    <text evidence="2">The sequence shown here is derived from an EMBL/GenBank/DDBJ whole genome shotgun (WGS) entry which is preliminary data.</text>
</comment>
<keyword evidence="3" id="KW-1185">Reference proteome</keyword>
<gene>
    <name evidence="2" type="ORF">Ctob_007189</name>
</gene>
<evidence type="ECO:0000313" key="2">
    <source>
        <dbReference type="EMBL" id="KOO34995.1"/>
    </source>
</evidence>
<keyword evidence="2" id="KW-0808">Transferase</keyword>
<dbReference type="NCBIfam" id="NF040521">
    <property type="entry name" value="C45_proenzyme"/>
    <property type="match status" value="1"/>
</dbReference>
<protein>
    <submittedName>
        <fullName evidence="2">Acyl-coenzyme a:6-aminopenicillanic acid acyl-transferase</fullName>
    </submittedName>
</protein>
<dbReference type="InterPro" id="IPR005079">
    <property type="entry name" value="Peptidase_C45_hydrolase"/>
</dbReference>
<sequence length="520" mass="55928">MLALIIGPAAILSSVPGYIVEPVRFDIVGTYKQSTLYNIVTANTEYTSGAPQLLDLHGTRYEQGFASGKLGGDAARENYDSLLDALLDTSTLAGKLEKAALEVVIDWQWSSTLSKAVPSNMVEELNGFADGCMSARPLDGQFCQHLVGRTQVLANAPGDVADVVYVLLDELPKAVASEAEALLRSAQALRSNGRGDGAPSLRGWLGRLRWPLAQCSMFGVWGKRTAVAGQIFSGRNLDWNENTGLDKWKIVTVYHPPDGHAHMTVGFGGLIGALAGMSAEGLTVHEANLESNLDSFRGFPWLLRLRHVMERASNLAEARSVWAETNNTVGFNHMIASAADQSALVIETNSQTSAYFSANDPREAAAAFPGPGGRIIHGAPMEDAVFRTNHGFDTRIVSHFMWNTTGAYNDSDHRYHLIADTIRSSAQPISALDAVRLTALIGQKGPDYAACTPPFKGGCNVLSVATDPTNLIAYAAWEDGAGTGTEPGNWRPAACNAYLKLDMKRWFEGNGTLSSRPQES</sequence>
<proteinExistence type="predicted"/>
<dbReference type="GO" id="GO:0016740">
    <property type="term" value="F:transferase activity"/>
    <property type="evidence" value="ECO:0007669"/>
    <property type="project" value="UniProtKB-KW"/>
</dbReference>
<name>A0A0M0K851_9EUKA</name>
<dbReference type="Proteomes" id="UP000037460">
    <property type="component" value="Unassembled WGS sequence"/>
</dbReference>
<dbReference type="OrthoDB" id="14967at2759"/>
<dbReference type="Gene3D" id="3.60.60.10">
    <property type="entry name" value="Penicillin V Acylase, Chain A"/>
    <property type="match status" value="1"/>
</dbReference>
<evidence type="ECO:0000259" key="1">
    <source>
        <dbReference type="Pfam" id="PF03417"/>
    </source>
</evidence>
<reference evidence="3" key="1">
    <citation type="journal article" date="2015" name="PLoS Genet.">
        <title>Genome Sequence and Transcriptome Analyses of Chrysochromulina tobin: Metabolic Tools for Enhanced Algal Fitness in the Prominent Order Prymnesiales (Haptophyceae).</title>
        <authorList>
            <person name="Hovde B.T."/>
            <person name="Deodato C.R."/>
            <person name="Hunsperger H.M."/>
            <person name="Ryken S.A."/>
            <person name="Yost W."/>
            <person name="Jha R.K."/>
            <person name="Patterson J."/>
            <person name="Monnat R.J. Jr."/>
            <person name="Barlow S.B."/>
            <person name="Starkenburg S.R."/>
            <person name="Cattolico R.A."/>
        </authorList>
    </citation>
    <scope>NUCLEOTIDE SEQUENCE</scope>
    <source>
        <strain evidence="3">CCMP291</strain>
    </source>
</reference>
<dbReference type="PANTHER" id="PTHR35190">
    <property type="entry name" value="PROTEIN DCD1B"/>
    <property type="match status" value="1"/>
</dbReference>
<dbReference type="Pfam" id="PF03417">
    <property type="entry name" value="AAT"/>
    <property type="match status" value="1"/>
</dbReference>
<organism evidence="2 3">
    <name type="scientific">Chrysochromulina tobinii</name>
    <dbReference type="NCBI Taxonomy" id="1460289"/>
    <lineage>
        <taxon>Eukaryota</taxon>
        <taxon>Haptista</taxon>
        <taxon>Haptophyta</taxon>
        <taxon>Prymnesiophyceae</taxon>
        <taxon>Prymnesiales</taxon>
        <taxon>Chrysochromulinaceae</taxon>
        <taxon>Chrysochromulina</taxon>
    </lineage>
</organism>
<dbReference type="InterPro" id="IPR047803">
    <property type="entry name" value="DCD1A/B-like"/>
</dbReference>
<accession>A0A0M0K851</accession>